<feature type="compositionally biased region" description="Polar residues" evidence="1">
    <location>
        <begin position="870"/>
        <end position="881"/>
    </location>
</feature>
<dbReference type="PANTHER" id="PTHR16199:SF4">
    <property type="entry name" value="CONDENSIN-2 COMPLEX SUBUNIT G2"/>
    <property type="match status" value="1"/>
</dbReference>
<reference evidence="3" key="1">
    <citation type="submission" date="2025-08" db="UniProtKB">
        <authorList>
            <consortium name="RefSeq"/>
        </authorList>
    </citation>
    <scope>IDENTIFICATION</scope>
    <source>
        <tissue evidence="3">Whole organism</tissue>
    </source>
</reference>
<evidence type="ECO:0000313" key="3">
    <source>
        <dbReference type="RefSeq" id="XP_047735714.1"/>
    </source>
</evidence>
<feature type="region of interest" description="Disordered" evidence="1">
    <location>
        <begin position="687"/>
        <end position="723"/>
    </location>
</feature>
<evidence type="ECO:0000313" key="2">
    <source>
        <dbReference type="Proteomes" id="UP000694843"/>
    </source>
</evidence>
<name>A0A979FHC1_HYAAZ</name>
<dbReference type="PANTHER" id="PTHR16199">
    <property type="entry name" value="CONDENSIN-2 COMPLEX SUBUNIT G2"/>
    <property type="match status" value="1"/>
</dbReference>
<dbReference type="InterPro" id="IPR024741">
    <property type="entry name" value="Condensin2_G2"/>
</dbReference>
<dbReference type="GO" id="GO:0005634">
    <property type="term" value="C:nucleus"/>
    <property type="evidence" value="ECO:0007669"/>
    <property type="project" value="InterPro"/>
</dbReference>
<feature type="compositionally biased region" description="Basic and acidic residues" evidence="1">
    <location>
        <begin position="1406"/>
        <end position="1418"/>
    </location>
</feature>
<gene>
    <name evidence="3" type="primary">LOC108667134</name>
</gene>
<dbReference type="GeneID" id="108667134"/>
<keyword evidence="2" id="KW-1185">Reference proteome</keyword>
<organism evidence="2 3">
    <name type="scientific">Hyalella azteca</name>
    <name type="common">Amphipod</name>
    <dbReference type="NCBI Taxonomy" id="294128"/>
    <lineage>
        <taxon>Eukaryota</taxon>
        <taxon>Metazoa</taxon>
        <taxon>Ecdysozoa</taxon>
        <taxon>Arthropoda</taxon>
        <taxon>Crustacea</taxon>
        <taxon>Multicrustacea</taxon>
        <taxon>Malacostraca</taxon>
        <taxon>Eumalacostraca</taxon>
        <taxon>Peracarida</taxon>
        <taxon>Amphipoda</taxon>
        <taxon>Senticaudata</taxon>
        <taxon>Talitrida</taxon>
        <taxon>Talitroidea</taxon>
        <taxon>Hyalellidae</taxon>
        <taxon>Hyalella</taxon>
    </lineage>
</organism>
<feature type="region of interest" description="Disordered" evidence="1">
    <location>
        <begin position="75"/>
        <end position="106"/>
    </location>
</feature>
<dbReference type="SUPFAM" id="SSF48371">
    <property type="entry name" value="ARM repeat"/>
    <property type="match status" value="1"/>
</dbReference>
<feature type="compositionally biased region" description="Polar residues" evidence="1">
    <location>
        <begin position="1419"/>
        <end position="1433"/>
    </location>
</feature>
<sequence length="1433" mass="157372">MSSRGNTVTLLHLLQCNTSKEFANKIVQLCANLPSRGGLLSSVVEGLSELSRPQLDLLWSLADSCFTEYMKSYLSPDDGDEDEQMQTDSNASPRRNSLVATEPDVDPDDDLDAVNANIVLQCILRLMLLYIQALPIPKEDAEETNINLHVPASFTKVVLVVGGVLEVVEDEVCTSAALLCEEYSIRKLPHAQVFAPHLFTVLVRFSLEKKAKVLEVKFLGLVLAHKSCTEACHRSVKQFLPRCTKTQANKLGQVYCRAWRAIDNQHKKDFEDKCLQDLMFRYVTVHPIESAQLSNNLLAFLHPLHVHQKLPAFSSVLQRLYSPFLWGHLTCANGLVRANATNALCSAYPLEDLLSPLEERDQHLTRCHTALTEALMDDCVEVRIIAIQGVCRIMQSYWLALPKAVIQSWFGLLLTRLAYDASSVKVRQHVIASVRRVVDCKDALPFLQQCLPQLRDCFDDCNVAVRGAMVKLLLRLQALRLIKYWNVVPVSHILHRLAVDTTIIAKPITRLLAPVFLPIQKNDEELLERIISLLSENRLASRVFYQHISQGLDVGSVVRVMLVIYKALRRHLLWQKHNRSLEGQQAEQPHGKRARASTSDKENTDTDTLNMSDDARQACTSASSSSSKRKNKNSNKRREATSVKKTSLQGAAGCSKSSVESSSRNIHENSALDSSLDESCVDSNIAAKASDSMHDSSGVTKSGRISESKSDASSSCSDGDDPKTSPFEDLDIVGGALDAVVILWTANATTLALPHNAKWLALLQAKVARGLPLLCSEYRHESDLSRTLLHLASFLPRSLVPTLVSHCLTRLRALDDFSSVDLSLDSGKCAHLTYVSALCNWNRLDDLLDMIHEWLTAAFDSVLANAPASQGEKSTAASNCSGAKETKSRSKNVNTRNVRFTLPVSKKNNSEPKPFVGMVILKAILTHRLNRNALINNNRPLLLNLLPVMERVKSCIEARLLGAPSSRLCPDQLLLSCWQEWLCITALLHLQPSADQQPAKNKRSTGRNPRRELVSLSSGEQDAGAVQDFDAAGRFMECIAWTQRCLFPYLVAKTNEEARDLDLNMTSLSISDAATQSSSHSSSLTPQTSLSLRTRKRKLSPEEAVVATSQLVSSEHSSVGSTEDMVRLLVSSLLRMIAGVIATSAATPALVDAGTKLAVLAIDKDGSPGITSSCLTLAAQCHQFLKVYSDKYSAYITHAAQSSSDGTAAPDSSSREVYSSPDEVLFNTAFDNAIQRLSSAEVGSLSRYMSNSLSFLEGPSPESKKTMTAVFRHYLRSCISRICDRRLQSAEDVSGSSVGAVLSVTTTRAALARPTVAALLWASANTLQTDSDREAALLIVEHLRQQPGKVTERELTSVVAVINASRQKEAVSSVTAQQRLRTDALRESSPNVSGDNIEEESANVPKRIDRDKNERGQNKENVASGSGQGARSM</sequence>
<dbReference type="Pfam" id="PF12422">
    <property type="entry name" value="Condensin2nSMC"/>
    <property type="match status" value="1"/>
</dbReference>
<feature type="region of interest" description="Disordered" evidence="1">
    <location>
        <begin position="994"/>
        <end position="1019"/>
    </location>
</feature>
<feature type="compositionally biased region" description="Polar residues" evidence="1">
    <location>
        <begin position="86"/>
        <end position="99"/>
    </location>
</feature>
<dbReference type="OrthoDB" id="10062843at2759"/>
<feature type="region of interest" description="Disordered" evidence="1">
    <location>
        <begin position="870"/>
        <end position="892"/>
    </location>
</feature>
<feature type="compositionally biased region" description="Polar residues" evidence="1">
    <location>
        <begin position="643"/>
        <end position="664"/>
    </location>
</feature>
<feature type="region of interest" description="Disordered" evidence="1">
    <location>
        <begin position="580"/>
        <end position="673"/>
    </location>
</feature>
<dbReference type="InterPro" id="IPR016024">
    <property type="entry name" value="ARM-type_fold"/>
</dbReference>
<dbReference type="KEGG" id="hazt:108667134"/>
<dbReference type="Gene3D" id="1.25.10.10">
    <property type="entry name" value="Leucine-rich Repeat Variant"/>
    <property type="match status" value="1"/>
</dbReference>
<dbReference type="GO" id="GO:0000070">
    <property type="term" value="P:mitotic sister chromatid segregation"/>
    <property type="evidence" value="ECO:0007669"/>
    <property type="project" value="TreeGrafter"/>
</dbReference>
<accession>A0A979FHC1</accession>
<feature type="region of interest" description="Disordered" evidence="1">
    <location>
        <begin position="1383"/>
        <end position="1433"/>
    </location>
</feature>
<feature type="region of interest" description="Disordered" evidence="1">
    <location>
        <begin position="1074"/>
        <end position="1096"/>
    </location>
</feature>
<proteinExistence type="predicted"/>
<feature type="compositionally biased region" description="Low complexity" evidence="1">
    <location>
        <begin position="1074"/>
        <end position="1092"/>
    </location>
</feature>
<dbReference type="RefSeq" id="XP_047735714.1">
    <property type="nucleotide sequence ID" value="XM_047879758.1"/>
</dbReference>
<protein>
    <submittedName>
        <fullName evidence="3">Condensin-2 complex subunit G2</fullName>
    </submittedName>
</protein>
<dbReference type="GO" id="GO:0000796">
    <property type="term" value="C:condensin complex"/>
    <property type="evidence" value="ECO:0007669"/>
    <property type="project" value="TreeGrafter"/>
</dbReference>
<dbReference type="Proteomes" id="UP000694843">
    <property type="component" value="Unplaced"/>
</dbReference>
<evidence type="ECO:0000256" key="1">
    <source>
        <dbReference type="SAM" id="MobiDB-lite"/>
    </source>
</evidence>
<dbReference type="InterPro" id="IPR011989">
    <property type="entry name" value="ARM-like"/>
</dbReference>